<protein>
    <submittedName>
        <fullName evidence="1">Uncharacterized protein</fullName>
    </submittedName>
</protein>
<dbReference type="RefSeq" id="WP_302476062.1">
    <property type="nucleotide sequence ID" value="NZ_CABPSL010000017.1"/>
</dbReference>
<dbReference type="InterPro" id="IPR002347">
    <property type="entry name" value="SDR_fam"/>
</dbReference>
<gene>
    <name evidence="1" type="ORF">PCE31106_03776</name>
</gene>
<sequence>MIEPGFTDTPMPRTVPTDQYAAAAVLEPSGAAASLADIARAIVFFCDPGTRFIMGQTYFADGGKSLGSGLRQSVAALGSAYLGISPKHARR</sequence>
<name>A0A5E4XC56_9BURK</name>
<dbReference type="Proteomes" id="UP000384354">
    <property type="component" value="Unassembled WGS sequence"/>
</dbReference>
<dbReference type="SUPFAM" id="SSF51735">
    <property type="entry name" value="NAD(P)-binding Rossmann-fold domains"/>
    <property type="match status" value="1"/>
</dbReference>
<evidence type="ECO:0000313" key="1">
    <source>
        <dbReference type="EMBL" id="VVE33718.1"/>
    </source>
</evidence>
<dbReference type="InterPro" id="IPR036291">
    <property type="entry name" value="NAD(P)-bd_dom_sf"/>
</dbReference>
<accession>A0A5E4XC56</accession>
<dbReference type="AlphaFoldDB" id="A0A5E4XC56"/>
<dbReference type="EMBL" id="CABPSL010000017">
    <property type="protein sequence ID" value="VVE33718.1"/>
    <property type="molecule type" value="Genomic_DNA"/>
</dbReference>
<dbReference type="Pfam" id="PF13561">
    <property type="entry name" value="adh_short_C2"/>
    <property type="match status" value="1"/>
</dbReference>
<dbReference type="Gene3D" id="3.40.50.720">
    <property type="entry name" value="NAD(P)-binding Rossmann-like Domain"/>
    <property type="match status" value="1"/>
</dbReference>
<organism evidence="1 2">
    <name type="scientific">Pandoraea cepalis</name>
    <dbReference type="NCBI Taxonomy" id="2508294"/>
    <lineage>
        <taxon>Bacteria</taxon>
        <taxon>Pseudomonadati</taxon>
        <taxon>Pseudomonadota</taxon>
        <taxon>Betaproteobacteria</taxon>
        <taxon>Burkholderiales</taxon>
        <taxon>Burkholderiaceae</taxon>
        <taxon>Pandoraea</taxon>
    </lineage>
</organism>
<reference evidence="1 2" key="1">
    <citation type="submission" date="2019-08" db="EMBL/GenBank/DDBJ databases">
        <authorList>
            <person name="Peeters C."/>
        </authorList>
    </citation>
    <scope>NUCLEOTIDE SEQUENCE [LARGE SCALE GENOMIC DNA]</scope>
    <source>
        <strain evidence="1 2">LMG 31106</strain>
    </source>
</reference>
<proteinExistence type="predicted"/>
<evidence type="ECO:0000313" key="2">
    <source>
        <dbReference type="Proteomes" id="UP000384354"/>
    </source>
</evidence>